<comment type="caution">
    <text evidence="1">The sequence shown here is derived from an EMBL/GenBank/DDBJ whole genome shotgun (WGS) entry which is preliminary data.</text>
</comment>
<dbReference type="AlphaFoldDB" id="X1SA48"/>
<gene>
    <name evidence="1" type="ORF">S12H4_24225</name>
</gene>
<name>X1SA48_9ZZZZ</name>
<evidence type="ECO:0000313" key="1">
    <source>
        <dbReference type="EMBL" id="GAI75956.1"/>
    </source>
</evidence>
<reference evidence="1" key="1">
    <citation type="journal article" date="2014" name="Front. Microbiol.">
        <title>High frequency of phylogenetically diverse reductive dehalogenase-homologous genes in deep subseafloor sedimentary metagenomes.</title>
        <authorList>
            <person name="Kawai M."/>
            <person name="Futagami T."/>
            <person name="Toyoda A."/>
            <person name="Takaki Y."/>
            <person name="Nishi S."/>
            <person name="Hori S."/>
            <person name="Arai W."/>
            <person name="Tsubouchi T."/>
            <person name="Morono Y."/>
            <person name="Uchiyama I."/>
            <person name="Ito T."/>
            <person name="Fujiyama A."/>
            <person name="Inagaki F."/>
            <person name="Takami H."/>
        </authorList>
    </citation>
    <scope>NUCLEOTIDE SEQUENCE</scope>
    <source>
        <strain evidence="1">Expedition CK06-06</strain>
    </source>
</reference>
<accession>X1SA48</accession>
<organism evidence="1">
    <name type="scientific">marine sediment metagenome</name>
    <dbReference type="NCBI Taxonomy" id="412755"/>
    <lineage>
        <taxon>unclassified sequences</taxon>
        <taxon>metagenomes</taxon>
        <taxon>ecological metagenomes</taxon>
    </lineage>
</organism>
<proteinExistence type="predicted"/>
<protein>
    <submittedName>
        <fullName evidence="1">Uncharacterized protein</fullName>
    </submittedName>
</protein>
<dbReference type="EMBL" id="BARW01013084">
    <property type="protein sequence ID" value="GAI75956.1"/>
    <property type="molecule type" value="Genomic_DNA"/>
</dbReference>
<sequence>MADERSSKLQKWILNKCYEREDKEIWRSQILRFFSLKGDSYYINGRNKAEASITRSLKNLFKKGYIDLSVGNLGGSYILEDTKRGLLCNYKELKRLEN</sequence>
<feature type="non-terminal residue" evidence="1">
    <location>
        <position position="98"/>
    </location>
</feature>